<accession>A0A9W8J4P3</accession>
<sequence length="71" mass="8207">MTDTQDVDADILFDESEWIRTGRLWPKEVKDVPAGLAAFREEHITLPEDIINQLQEIKKLTAEGLLNYPLR</sequence>
<dbReference type="EMBL" id="JANBPK010001221">
    <property type="protein sequence ID" value="KAJ2924430.1"/>
    <property type="molecule type" value="Genomic_DNA"/>
</dbReference>
<comment type="caution">
    <text evidence="1">The sequence shown here is derived from an EMBL/GenBank/DDBJ whole genome shotgun (WGS) entry which is preliminary data.</text>
</comment>
<dbReference type="Proteomes" id="UP001140091">
    <property type="component" value="Unassembled WGS sequence"/>
</dbReference>
<dbReference type="AlphaFoldDB" id="A0A9W8J4P3"/>
<proteinExistence type="predicted"/>
<evidence type="ECO:0000313" key="1">
    <source>
        <dbReference type="EMBL" id="KAJ2924430.1"/>
    </source>
</evidence>
<keyword evidence="2" id="KW-1185">Reference proteome</keyword>
<protein>
    <submittedName>
        <fullName evidence="1">Uncharacterized protein</fullName>
    </submittedName>
</protein>
<organism evidence="1 2">
    <name type="scientific">Candolleomyces eurysporus</name>
    <dbReference type="NCBI Taxonomy" id="2828524"/>
    <lineage>
        <taxon>Eukaryota</taxon>
        <taxon>Fungi</taxon>
        <taxon>Dikarya</taxon>
        <taxon>Basidiomycota</taxon>
        <taxon>Agaricomycotina</taxon>
        <taxon>Agaricomycetes</taxon>
        <taxon>Agaricomycetidae</taxon>
        <taxon>Agaricales</taxon>
        <taxon>Agaricineae</taxon>
        <taxon>Psathyrellaceae</taxon>
        <taxon>Candolleomyces</taxon>
    </lineage>
</organism>
<evidence type="ECO:0000313" key="2">
    <source>
        <dbReference type="Proteomes" id="UP001140091"/>
    </source>
</evidence>
<feature type="non-terminal residue" evidence="1">
    <location>
        <position position="71"/>
    </location>
</feature>
<gene>
    <name evidence="1" type="ORF">H1R20_g12655</name>
</gene>
<name>A0A9W8J4P3_9AGAR</name>
<reference evidence="1" key="1">
    <citation type="submission" date="2022-06" db="EMBL/GenBank/DDBJ databases">
        <title>Genome Sequence of Candolleomyces eurysporus.</title>
        <authorList>
            <person name="Buettner E."/>
        </authorList>
    </citation>
    <scope>NUCLEOTIDE SEQUENCE</scope>
    <source>
        <strain evidence="1">VTCC 930004</strain>
    </source>
</reference>